<evidence type="ECO:0000313" key="2">
    <source>
        <dbReference type="EMBL" id="VDL86549.1"/>
    </source>
</evidence>
<organism evidence="4">
    <name type="scientific">Nippostrongylus brasiliensis</name>
    <name type="common">Rat hookworm</name>
    <dbReference type="NCBI Taxonomy" id="27835"/>
    <lineage>
        <taxon>Eukaryota</taxon>
        <taxon>Metazoa</taxon>
        <taxon>Ecdysozoa</taxon>
        <taxon>Nematoda</taxon>
        <taxon>Chromadorea</taxon>
        <taxon>Rhabditida</taxon>
        <taxon>Rhabditina</taxon>
        <taxon>Rhabditomorpha</taxon>
        <taxon>Strongyloidea</taxon>
        <taxon>Heligmosomidae</taxon>
        <taxon>Nippostrongylus</taxon>
    </lineage>
</organism>
<dbReference type="AlphaFoldDB" id="A0A0N4YXP5"/>
<gene>
    <name evidence="2" type="ORF">NBR_LOCUS22018</name>
</gene>
<dbReference type="SUPFAM" id="SSF56112">
    <property type="entry name" value="Protein kinase-like (PK-like)"/>
    <property type="match status" value="1"/>
</dbReference>
<dbReference type="STRING" id="27835.A0A0N4YXP5"/>
<proteinExistence type="predicted"/>
<evidence type="ECO:0000259" key="1">
    <source>
        <dbReference type="PROSITE" id="PS50011"/>
    </source>
</evidence>
<keyword evidence="3" id="KW-1185">Reference proteome</keyword>
<sequence length="214" mass="24432">MRPLMPLSNIQKIFDYWGLENNSLLTQRKSGSYGYSIMDVLVMASHGMLMRVEKCDDGKLLCAKIQANKITKKEYPGDFNKEIKALELIKKKRADTRYLPSFLGKGQTPDITPTSGFRICRQMIDAIKVVHDLGLVHGNIRPSSILVAGPHERDIVRLFGFQFCSEHPPASNDRDQIGYPLDKFTARGLHKGERAAPKHDFEMYLYLVGFYPYY</sequence>
<feature type="domain" description="Protein kinase" evidence="1">
    <location>
        <begin position="1"/>
        <end position="214"/>
    </location>
</feature>
<dbReference type="Proteomes" id="UP000271162">
    <property type="component" value="Unassembled WGS sequence"/>
</dbReference>
<dbReference type="WBParaSite" id="NBR_0002201701-mRNA-1">
    <property type="protein sequence ID" value="NBR_0002201701-mRNA-1"/>
    <property type="gene ID" value="NBR_0002201701"/>
</dbReference>
<evidence type="ECO:0000313" key="3">
    <source>
        <dbReference type="Proteomes" id="UP000271162"/>
    </source>
</evidence>
<protein>
    <submittedName>
        <fullName evidence="4">Protein kinase domain-containing protein</fullName>
    </submittedName>
</protein>
<accession>A0A0N4YXP5</accession>
<dbReference type="OMA" id="DTRYLPS"/>
<reference evidence="2 3" key="2">
    <citation type="submission" date="2018-11" db="EMBL/GenBank/DDBJ databases">
        <authorList>
            <consortium name="Pathogen Informatics"/>
        </authorList>
    </citation>
    <scope>NUCLEOTIDE SEQUENCE [LARGE SCALE GENOMIC DNA]</scope>
</reference>
<dbReference type="PROSITE" id="PS50011">
    <property type="entry name" value="PROTEIN_KINASE_DOM"/>
    <property type="match status" value="1"/>
</dbReference>
<name>A0A0N4YXP5_NIPBR</name>
<dbReference type="InterPro" id="IPR000719">
    <property type="entry name" value="Prot_kinase_dom"/>
</dbReference>
<dbReference type="InterPro" id="IPR011009">
    <property type="entry name" value="Kinase-like_dom_sf"/>
</dbReference>
<reference evidence="4" key="1">
    <citation type="submission" date="2017-02" db="UniProtKB">
        <authorList>
            <consortium name="WormBaseParasite"/>
        </authorList>
    </citation>
    <scope>IDENTIFICATION</scope>
</reference>
<evidence type="ECO:0000313" key="4">
    <source>
        <dbReference type="WBParaSite" id="NBR_0002201701-mRNA-1"/>
    </source>
</evidence>
<dbReference type="GO" id="GO:0004672">
    <property type="term" value="F:protein kinase activity"/>
    <property type="evidence" value="ECO:0007669"/>
    <property type="project" value="InterPro"/>
</dbReference>
<dbReference type="GO" id="GO:0005524">
    <property type="term" value="F:ATP binding"/>
    <property type="evidence" value="ECO:0007669"/>
    <property type="project" value="InterPro"/>
</dbReference>
<dbReference type="EMBL" id="UYSL01027247">
    <property type="protein sequence ID" value="VDL86549.1"/>
    <property type="molecule type" value="Genomic_DNA"/>
</dbReference>
<dbReference type="Gene3D" id="1.10.510.10">
    <property type="entry name" value="Transferase(Phosphotransferase) domain 1"/>
    <property type="match status" value="1"/>
</dbReference>